<dbReference type="SUPFAM" id="SSF48350">
    <property type="entry name" value="GTPase activation domain, GAP"/>
    <property type="match status" value="1"/>
</dbReference>
<dbReference type="InterPro" id="IPR008936">
    <property type="entry name" value="Rho_GTPase_activation_prot"/>
</dbReference>
<organism evidence="6">
    <name type="scientific">Naegleria gruberi</name>
    <name type="common">Amoeba</name>
    <dbReference type="NCBI Taxonomy" id="5762"/>
    <lineage>
        <taxon>Eukaryota</taxon>
        <taxon>Discoba</taxon>
        <taxon>Heterolobosea</taxon>
        <taxon>Tetramitia</taxon>
        <taxon>Eutetramitia</taxon>
        <taxon>Vahlkampfiidae</taxon>
        <taxon>Naegleria</taxon>
    </lineage>
</organism>
<dbReference type="InterPro" id="IPR035892">
    <property type="entry name" value="C2_domain_sf"/>
</dbReference>
<dbReference type="eggNOG" id="KOG4270">
    <property type="taxonomic scope" value="Eukaryota"/>
</dbReference>
<proteinExistence type="predicted"/>
<dbReference type="OMA" id="DKCEDRE"/>
<dbReference type="PANTHER" id="PTHR15228">
    <property type="entry name" value="SPERMATHECAL PHYSIOLOGY VARIANT"/>
    <property type="match status" value="1"/>
</dbReference>
<dbReference type="PROSITE" id="PS50238">
    <property type="entry name" value="RHOGAP"/>
    <property type="match status" value="1"/>
</dbReference>
<dbReference type="AlphaFoldDB" id="D2VNA8"/>
<keyword evidence="6" id="KW-1185">Reference proteome</keyword>
<feature type="compositionally biased region" description="Low complexity" evidence="2">
    <location>
        <begin position="153"/>
        <end position="167"/>
    </location>
</feature>
<feature type="region of interest" description="Disordered" evidence="2">
    <location>
        <begin position="118"/>
        <end position="199"/>
    </location>
</feature>
<feature type="domain" description="Rho-GAP" evidence="4">
    <location>
        <begin position="322"/>
        <end position="533"/>
    </location>
</feature>
<dbReference type="Gene3D" id="2.60.40.150">
    <property type="entry name" value="C2 domain"/>
    <property type="match status" value="1"/>
</dbReference>
<dbReference type="Proteomes" id="UP000006671">
    <property type="component" value="Unassembled WGS sequence"/>
</dbReference>
<dbReference type="Pfam" id="PF00168">
    <property type="entry name" value="C2"/>
    <property type="match status" value="2"/>
</dbReference>
<dbReference type="RefSeq" id="XP_002674364.1">
    <property type="nucleotide sequence ID" value="XM_002674318.1"/>
</dbReference>
<name>D2VNA8_NAEGR</name>
<dbReference type="InterPro" id="IPR000198">
    <property type="entry name" value="RhoGAP_dom"/>
</dbReference>
<dbReference type="InterPro" id="IPR051025">
    <property type="entry name" value="RhoGAP"/>
</dbReference>
<dbReference type="GeneID" id="8851455"/>
<evidence type="ECO:0000256" key="1">
    <source>
        <dbReference type="ARBA" id="ARBA00022468"/>
    </source>
</evidence>
<dbReference type="OrthoDB" id="3196451at2759"/>
<dbReference type="PROSITE" id="PS50004">
    <property type="entry name" value="C2"/>
    <property type="match status" value="1"/>
</dbReference>
<evidence type="ECO:0000256" key="2">
    <source>
        <dbReference type="SAM" id="MobiDB-lite"/>
    </source>
</evidence>
<evidence type="ECO:0000259" key="4">
    <source>
        <dbReference type="PROSITE" id="PS50238"/>
    </source>
</evidence>
<dbReference type="Pfam" id="PF00620">
    <property type="entry name" value="RhoGAP"/>
    <property type="match status" value="1"/>
</dbReference>
<dbReference type="Gene3D" id="1.10.555.10">
    <property type="entry name" value="Rho GTPase activation protein"/>
    <property type="match status" value="1"/>
</dbReference>
<dbReference type="SUPFAM" id="SSF49562">
    <property type="entry name" value="C2 domain (Calcium/lipid-binding domain, CaLB)"/>
    <property type="match status" value="1"/>
</dbReference>
<sequence>MKLTVSIIECKNLIVGDLITNLADPYVICTINAPAQEIREEEKVLPSPSAVISTHKTLADKEGGVIGSAYGSFASLQHLNTLQNPLLSNTVENINQSPTTPRKKSLCITSSLHQSNELAKYYSPPTTITPTTPRSSRKFSSNDLAKKRASTRTINSSSSGGNTSSISEDIHSGSNGIGHIVNGHRSSSSSDSNDKNSAVTMDSPVYEYENRRPCEFKNRKIIAQKKTEIIYNNLNPIFTDEHLVVEGIKDESVVKNWIITLEVFDYDYMKYDDYLGSVEISFEKYQIQVLQPMVLTVPLEGVPNGEITIDINLGEESKVFGLELEKIMSRHREKIHGLGLPKCVHDMFVFLSDEISICEEGIFRIPGKSDLITAIKKQYDQNEDKEIKNYILDQEKVFLTDPEQKRSPAMVKITASLLKDFIRSLPTPLLTYQLYDEFVDLKNDDKTILELIQKLPPLHQHLLYWLLALISMIESKSQLNKMSASSLASVIAINLLRKKDENKSANSLESLRMETDRVIKCVELLINKYQTVLKPYFEKTYSFFKQQEL</sequence>
<dbReference type="GO" id="GO:0007165">
    <property type="term" value="P:signal transduction"/>
    <property type="evidence" value="ECO:0007669"/>
    <property type="project" value="InterPro"/>
</dbReference>
<evidence type="ECO:0000259" key="3">
    <source>
        <dbReference type="PROSITE" id="PS50004"/>
    </source>
</evidence>
<feature type="compositionally biased region" description="Low complexity" evidence="2">
    <location>
        <begin position="186"/>
        <end position="197"/>
    </location>
</feature>
<gene>
    <name evidence="5" type="ORF">NAEGRDRAFT_70430</name>
</gene>
<dbReference type="SMART" id="SM00239">
    <property type="entry name" value="C2"/>
    <property type="match status" value="1"/>
</dbReference>
<accession>D2VNA8</accession>
<dbReference type="VEuPathDB" id="AmoebaDB:NAEGRDRAFT_70430"/>
<dbReference type="GO" id="GO:0005096">
    <property type="term" value="F:GTPase activator activity"/>
    <property type="evidence" value="ECO:0007669"/>
    <property type="project" value="UniProtKB-KW"/>
</dbReference>
<reference evidence="5 6" key="1">
    <citation type="journal article" date="2010" name="Cell">
        <title>The genome of Naegleria gruberi illuminates early eukaryotic versatility.</title>
        <authorList>
            <person name="Fritz-Laylin L.K."/>
            <person name="Prochnik S.E."/>
            <person name="Ginger M.L."/>
            <person name="Dacks J.B."/>
            <person name="Carpenter M.L."/>
            <person name="Field M.C."/>
            <person name="Kuo A."/>
            <person name="Paredez A."/>
            <person name="Chapman J."/>
            <person name="Pham J."/>
            <person name="Shu S."/>
            <person name="Neupane R."/>
            <person name="Cipriano M."/>
            <person name="Mancuso J."/>
            <person name="Tu H."/>
            <person name="Salamov A."/>
            <person name="Lindquist E."/>
            <person name="Shapiro H."/>
            <person name="Lucas S."/>
            <person name="Grigoriev I.V."/>
            <person name="Cande W.Z."/>
            <person name="Fulton C."/>
            <person name="Rokhsar D.S."/>
            <person name="Dawson S.C."/>
        </authorList>
    </citation>
    <scope>NUCLEOTIDE SEQUENCE [LARGE SCALE GENOMIC DNA]</scope>
    <source>
        <strain evidence="5 6">NEG-M</strain>
    </source>
</reference>
<feature type="domain" description="C2" evidence="3">
    <location>
        <begin position="146"/>
        <end position="297"/>
    </location>
</feature>
<dbReference type="PANTHER" id="PTHR15228:SF24">
    <property type="entry name" value="RHO-GAP DOMAIN-CONTAINING PROTEIN"/>
    <property type="match status" value="1"/>
</dbReference>
<evidence type="ECO:0000313" key="5">
    <source>
        <dbReference type="EMBL" id="EFC41620.1"/>
    </source>
</evidence>
<feature type="compositionally biased region" description="Low complexity" evidence="2">
    <location>
        <begin position="124"/>
        <end position="133"/>
    </location>
</feature>
<protein>
    <submittedName>
        <fullName evidence="5">Rho GTPase activating protein</fullName>
    </submittedName>
</protein>
<dbReference type="CDD" id="cd00030">
    <property type="entry name" value="C2"/>
    <property type="match status" value="1"/>
</dbReference>
<dbReference type="KEGG" id="ngr:NAEGRDRAFT_70430"/>
<evidence type="ECO:0000313" key="6">
    <source>
        <dbReference type="Proteomes" id="UP000006671"/>
    </source>
</evidence>
<dbReference type="SMART" id="SM00324">
    <property type="entry name" value="RhoGAP"/>
    <property type="match status" value="1"/>
</dbReference>
<dbReference type="EMBL" id="GG738884">
    <property type="protein sequence ID" value="EFC41620.1"/>
    <property type="molecule type" value="Genomic_DNA"/>
</dbReference>
<dbReference type="InterPro" id="IPR000008">
    <property type="entry name" value="C2_dom"/>
</dbReference>
<dbReference type="InParanoid" id="D2VNA8"/>
<keyword evidence="1" id="KW-0343">GTPase activation</keyword>
<dbReference type="CDD" id="cd00159">
    <property type="entry name" value="RhoGAP"/>
    <property type="match status" value="1"/>
</dbReference>